<dbReference type="InterPro" id="IPR036390">
    <property type="entry name" value="WH_DNA-bd_sf"/>
</dbReference>
<comment type="caution">
    <text evidence="5">The sequence shown here is derived from an EMBL/GenBank/DDBJ whole genome shotgun (WGS) entry which is preliminary data.</text>
</comment>
<keyword evidence="1" id="KW-0805">Transcription regulation</keyword>
<keyword evidence="3" id="KW-0804">Transcription</keyword>
<proteinExistence type="predicted"/>
<dbReference type="InterPro" id="IPR036388">
    <property type="entry name" value="WH-like_DNA-bd_sf"/>
</dbReference>
<dbReference type="PROSITE" id="PS50949">
    <property type="entry name" value="HTH_GNTR"/>
    <property type="match status" value="1"/>
</dbReference>
<dbReference type="Pfam" id="PF07729">
    <property type="entry name" value="FCD"/>
    <property type="match status" value="1"/>
</dbReference>
<dbReference type="InterPro" id="IPR008920">
    <property type="entry name" value="TF_FadR/GntR_C"/>
</dbReference>
<sequence length="224" mass="26059">MLSEEAYSLQGRVYHTIRERILNGQYSDGEELRELTIGKELGVSRTPVREALRQLDFEGLVRIVPNKGAYAVGITREDVFDIYEMRARLEGFCARMACRRITAQQLEEMEEVILLSKFQEKKQNFEQLVILDSRFHEILFEAGQSKMLKHLLKNLHQYVHSVRKRSLSSGDRAEVSTLEHEQIMLAIRDKDEDRADLLATTHIRNSMSHIRDLQSRSEQNESNP</sequence>
<dbReference type="SMART" id="SM00345">
    <property type="entry name" value="HTH_GNTR"/>
    <property type="match status" value="1"/>
</dbReference>
<dbReference type="Pfam" id="PF00392">
    <property type="entry name" value="GntR"/>
    <property type="match status" value="1"/>
</dbReference>
<organism evidence="5 6">
    <name type="scientific">Candidatus Limivivens intestinipullorum</name>
    <dbReference type="NCBI Taxonomy" id="2840858"/>
    <lineage>
        <taxon>Bacteria</taxon>
        <taxon>Bacillati</taxon>
        <taxon>Bacillota</taxon>
        <taxon>Clostridia</taxon>
        <taxon>Lachnospirales</taxon>
        <taxon>Lachnospiraceae</taxon>
        <taxon>Lachnospiraceae incertae sedis</taxon>
        <taxon>Candidatus Limivivens</taxon>
    </lineage>
</organism>
<dbReference type="Gene3D" id="1.10.10.10">
    <property type="entry name" value="Winged helix-like DNA-binding domain superfamily/Winged helix DNA-binding domain"/>
    <property type="match status" value="1"/>
</dbReference>
<dbReference type="InterPro" id="IPR011711">
    <property type="entry name" value="GntR_C"/>
</dbReference>
<dbReference type="GO" id="GO:0003700">
    <property type="term" value="F:DNA-binding transcription factor activity"/>
    <property type="evidence" value="ECO:0007669"/>
    <property type="project" value="InterPro"/>
</dbReference>
<accession>A0A9D1EUI9</accession>
<gene>
    <name evidence="5" type="ORF">IAB44_12430</name>
</gene>
<reference evidence="5" key="1">
    <citation type="submission" date="2020-10" db="EMBL/GenBank/DDBJ databases">
        <authorList>
            <person name="Gilroy R."/>
        </authorList>
    </citation>
    <scope>NUCLEOTIDE SEQUENCE</scope>
    <source>
        <strain evidence="5">CHK190-19873</strain>
    </source>
</reference>
<keyword evidence="2" id="KW-0238">DNA-binding</keyword>
<evidence type="ECO:0000313" key="5">
    <source>
        <dbReference type="EMBL" id="HIS32332.1"/>
    </source>
</evidence>
<dbReference type="Gene3D" id="1.20.120.530">
    <property type="entry name" value="GntR ligand-binding domain-like"/>
    <property type="match status" value="1"/>
</dbReference>
<name>A0A9D1EUI9_9FIRM</name>
<dbReference type="GO" id="GO:0003677">
    <property type="term" value="F:DNA binding"/>
    <property type="evidence" value="ECO:0007669"/>
    <property type="project" value="UniProtKB-KW"/>
</dbReference>
<evidence type="ECO:0000256" key="2">
    <source>
        <dbReference type="ARBA" id="ARBA00023125"/>
    </source>
</evidence>
<evidence type="ECO:0000256" key="1">
    <source>
        <dbReference type="ARBA" id="ARBA00023015"/>
    </source>
</evidence>
<dbReference type="SUPFAM" id="SSF46785">
    <property type="entry name" value="Winged helix' DNA-binding domain"/>
    <property type="match status" value="1"/>
</dbReference>
<reference evidence="5" key="2">
    <citation type="journal article" date="2021" name="PeerJ">
        <title>Extensive microbial diversity within the chicken gut microbiome revealed by metagenomics and culture.</title>
        <authorList>
            <person name="Gilroy R."/>
            <person name="Ravi A."/>
            <person name="Getino M."/>
            <person name="Pursley I."/>
            <person name="Horton D.L."/>
            <person name="Alikhan N.F."/>
            <person name="Baker D."/>
            <person name="Gharbi K."/>
            <person name="Hall N."/>
            <person name="Watson M."/>
            <person name="Adriaenssens E.M."/>
            <person name="Foster-Nyarko E."/>
            <person name="Jarju S."/>
            <person name="Secka A."/>
            <person name="Antonio M."/>
            <person name="Oren A."/>
            <person name="Chaudhuri R.R."/>
            <person name="La Ragione R."/>
            <person name="Hildebrand F."/>
            <person name="Pallen M.J."/>
        </authorList>
    </citation>
    <scope>NUCLEOTIDE SEQUENCE</scope>
    <source>
        <strain evidence="5">CHK190-19873</strain>
    </source>
</reference>
<dbReference type="Proteomes" id="UP000823935">
    <property type="component" value="Unassembled WGS sequence"/>
</dbReference>
<dbReference type="AlphaFoldDB" id="A0A9D1EUI9"/>
<evidence type="ECO:0000256" key="3">
    <source>
        <dbReference type="ARBA" id="ARBA00023163"/>
    </source>
</evidence>
<dbReference type="EMBL" id="DVIQ01000075">
    <property type="protein sequence ID" value="HIS32332.1"/>
    <property type="molecule type" value="Genomic_DNA"/>
</dbReference>
<dbReference type="SUPFAM" id="SSF48008">
    <property type="entry name" value="GntR ligand-binding domain-like"/>
    <property type="match status" value="1"/>
</dbReference>
<dbReference type="CDD" id="cd07377">
    <property type="entry name" value="WHTH_GntR"/>
    <property type="match status" value="1"/>
</dbReference>
<dbReference type="PANTHER" id="PTHR43537:SF24">
    <property type="entry name" value="GLUCONATE OPERON TRANSCRIPTIONAL REPRESSOR"/>
    <property type="match status" value="1"/>
</dbReference>
<dbReference type="SMART" id="SM00895">
    <property type="entry name" value="FCD"/>
    <property type="match status" value="1"/>
</dbReference>
<feature type="domain" description="HTH gntR-type" evidence="4">
    <location>
        <begin position="7"/>
        <end position="74"/>
    </location>
</feature>
<evidence type="ECO:0000259" key="4">
    <source>
        <dbReference type="PROSITE" id="PS50949"/>
    </source>
</evidence>
<protein>
    <submittedName>
        <fullName evidence="5">GntR family transcriptional regulator</fullName>
    </submittedName>
</protein>
<dbReference type="InterPro" id="IPR000524">
    <property type="entry name" value="Tscrpt_reg_HTH_GntR"/>
</dbReference>
<evidence type="ECO:0000313" key="6">
    <source>
        <dbReference type="Proteomes" id="UP000823935"/>
    </source>
</evidence>
<dbReference type="PANTHER" id="PTHR43537">
    <property type="entry name" value="TRANSCRIPTIONAL REGULATOR, GNTR FAMILY"/>
    <property type="match status" value="1"/>
</dbReference>